<accession>A0ABX8GJ00</accession>
<dbReference type="Proteomes" id="UP000679335">
    <property type="component" value="Chromosome"/>
</dbReference>
<dbReference type="PANTHER" id="PTHR43792">
    <property type="entry name" value="GNAT FAMILY, PUTATIVE (AFU_ORTHOLOGUE AFUA_3G00765)-RELATED-RELATED"/>
    <property type="match status" value="1"/>
</dbReference>
<dbReference type="EMBL" id="CP076023">
    <property type="protein sequence ID" value="QWC16044.1"/>
    <property type="molecule type" value="Genomic_DNA"/>
</dbReference>
<dbReference type="SUPFAM" id="SSF55729">
    <property type="entry name" value="Acyl-CoA N-acyltransferases (Nat)"/>
    <property type="match status" value="1"/>
</dbReference>
<dbReference type="InterPro" id="IPR000182">
    <property type="entry name" value="GNAT_dom"/>
</dbReference>
<keyword evidence="3" id="KW-1185">Reference proteome</keyword>
<evidence type="ECO:0000313" key="3">
    <source>
        <dbReference type="Proteomes" id="UP000679335"/>
    </source>
</evidence>
<dbReference type="Gene3D" id="3.40.630.30">
    <property type="match status" value="1"/>
</dbReference>
<dbReference type="PANTHER" id="PTHR43792:SF1">
    <property type="entry name" value="N-ACETYLTRANSFERASE DOMAIN-CONTAINING PROTEIN"/>
    <property type="match status" value="1"/>
</dbReference>
<sequence length="191" mass="20978">MTPERRTTRLVMRQWTDADLEPFAALNADPEVMEHFPAPLTREASDALAARARAGLEANGWGLWAVEVDGRFAGFTGLARPTWDPSLVEVGWRLARWAWGHGYATEAARAALAVGFEEAGLTEIVSFTAVGNERSRAVMRRIGMTRDPADDFDYPTIPEGHPLRRSVLYRIRSSSWTRSGSGSTASGTAET</sequence>
<name>A0ABX8GJ00_9CELL</name>
<evidence type="ECO:0000259" key="1">
    <source>
        <dbReference type="PROSITE" id="PS51186"/>
    </source>
</evidence>
<dbReference type="Pfam" id="PF13302">
    <property type="entry name" value="Acetyltransf_3"/>
    <property type="match status" value="1"/>
</dbReference>
<protein>
    <submittedName>
        <fullName evidence="2">GNAT family N-acetyltransferase</fullName>
    </submittedName>
</protein>
<gene>
    <name evidence="2" type="ORF">KKR89_17675</name>
</gene>
<dbReference type="InterPro" id="IPR016181">
    <property type="entry name" value="Acyl_CoA_acyltransferase"/>
</dbReference>
<feature type="domain" description="N-acetyltransferase" evidence="1">
    <location>
        <begin position="10"/>
        <end position="164"/>
    </location>
</feature>
<dbReference type="InterPro" id="IPR051531">
    <property type="entry name" value="N-acetyltransferase"/>
</dbReference>
<dbReference type="RefSeq" id="WP_208196617.1">
    <property type="nucleotide sequence ID" value="NZ_CP076023.1"/>
</dbReference>
<proteinExistence type="predicted"/>
<evidence type="ECO:0000313" key="2">
    <source>
        <dbReference type="EMBL" id="QWC16044.1"/>
    </source>
</evidence>
<dbReference type="PROSITE" id="PS51186">
    <property type="entry name" value="GNAT"/>
    <property type="match status" value="1"/>
</dbReference>
<organism evidence="2 3">
    <name type="scientific">Cellulomonas dongxiuzhuiae</name>
    <dbReference type="NCBI Taxonomy" id="2819979"/>
    <lineage>
        <taxon>Bacteria</taxon>
        <taxon>Bacillati</taxon>
        <taxon>Actinomycetota</taxon>
        <taxon>Actinomycetes</taxon>
        <taxon>Micrococcales</taxon>
        <taxon>Cellulomonadaceae</taxon>
        <taxon>Cellulomonas</taxon>
    </lineage>
</organism>
<reference evidence="2 3" key="1">
    <citation type="submission" date="2021-05" db="EMBL/GenBank/DDBJ databases">
        <title>Novel species in genus Cellulomonas.</title>
        <authorList>
            <person name="Zhang G."/>
        </authorList>
    </citation>
    <scope>NUCLEOTIDE SEQUENCE [LARGE SCALE GENOMIC DNA]</scope>
    <source>
        <strain evidence="3">zg-ZUI157</strain>
    </source>
</reference>